<keyword evidence="1 4" id="KW-0378">Hydrolase</keyword>
<dbReference type="Gene3D" id="3.90.245.10">
    <property type="entry name" value="Ribonucleoside hydrolase-like"/>
    <property type="match status" value="1"/>
</dbReference>
<evidence type="ECO:0000313" key="4">
    <source>
        <dbReference type="EMBL" id="SJZ81164.1"/>
    </source>
</evidence>
<dbReference type="PANTHER" id="PTHR12304">
    <property type="entry name" value="INOSINE-URIDINE PREFERRING NUCLEOSIDE HYDROLASE"/>
    <property type="match status" value="1"/>
</dbReference>
<dbReference type="SUPFAM" id="SSF53590">
    <property type="entry name" value="Nucleoside hydrolase"/>
    <property type="match status" value="1"/>
</dbReference>
<dbReference type="InterPro" id="IPR015910">
    <property type="entry name" value="I/U_nuclsd_hydro_CS"/>
</dbReference>
<dbReference type="PANTHER" id="PTHR12304:SF15">
    <property type="entry name" value="NON-SPECIFIC RIBONUCLEOSIDE HYDROLASE RIHC"/>
    <property type="match status" value="1"/>
</dbReference>
<evidence type="ECO:0000256" key="2">
    <source>
        <dbReference type="ARBA" id="ARBA00023295"/>
    </source>
</evidence>
<dbReference type="GO" id="GO:0006152">
    <property type="term" value="P:purine nucleoside catabolic process"/>
    <property type="evidence" value="ECO:0007669"/>
    <property type="project" value="TreeGrafter"/>
</dbReference>
<dbReference type="EMBL" id="FUWY01000004">
    <property type="protein sequence ID" value="SJZ81164.1"/>
    <property type="molecule type" value="Genomic_DNA"/>
</dbReference>
<dbReference type="STRING" id="118967.SAMN02745191_1728"/>
<dbReference type="OrthoDB" id="9797882at2"/>
<evidence type="ECO:0000313" key="5">
    <source>
        <dbReference type="Proteomes" id="UP000243297"/>
    </source>
</evidence>
<dbReference type="InterPro" id="IPR023186">
    <property type="entry name" value="IUNH"/>
</dbReference>
<organism evidence="4 5">
    <name type="scientific">Anaerorhabdus furcosa</name>
    <dbReference type="NCBI Taxonomy" id="118967"/>
    <lineage>
        <taxon>Bacteria</taxon>
        <taxon>Bacillati</taxon>
        <taxon>Bacillota</taxon>
        <taxon>Erysipelotrichia</taxon>
        <taxon>Erysipelotrichales</taxon>
        <taxon>Erysipelotrichaceae</taxon>
        <taxon>Anaerorhabdus</taxon>
    </lineage>
</organism>
<dbReference type="Pfam" id="PF01156">
    <property type="entry name" value="IU_nuc_hydro"/>
    <property type="match status" value="1"/>
</dbReference>
<dbReference type="CDD" id="cd02651">
    <property type="entry name" value="nuc_hydro_IU_UC_XIUA"/>
    <property type="match status" value="1"/>
</dbReference>
<dbReference type="GO" id="GO:0008477">
    <property type="term" value="F:purine nucleosidase activity"/>
    <property type="evidence" value="ECO:0007669"/>
    <property type="project" value="TreeGrafter"/>
</dbReference>
<accession>A0A1T4NPJ3</accession>
<gene>
    <name evidence="4" type="ORF">SAMN02745191_1728</name>
</gene>
<keyword evidence="2" id="KW-0326">Glycosidase</keyword>
<dbReference type="NCBIfam" id="NF008036">
    <property type="entry name" value="PRK10768.1"/>
    <property type="match status" value="1"/>
</dbReference>
<proteinExistence type="predicted"/>
<sequence>MTKRPIIIDTDPGIDDAVAIAIALFSDELDVKCISTVNGNVGLDKTTYNALRLVKFFGKENIPVVAGASKPLLRSVVDASEVHGKTGMEGFDFEDPDMSLLRNESAIEYMRKVLMESDEPVILLPIGPLTNIALLLSTYPEVKSKIKEIVMMGGSTGRGNCGVMSEFNFHADPEAAKMVFHSGLKLVMVPLDAGINARITKDVSEKIRTMNKTGHMFYELFRRYRGSSFETGLKMYDSYAIAYVLQPDIFETVETFVDIETQGEYTSGCSVVDLKGYLNREANTTVVVDADPEKFKQWFLTSVEKCC</sequence>
<dbReference type="GO" id="GO:0045437">
    <property type="term" value="F:uridine nucleosidase activity"/>
    <property type="evidence" value="ECO:0007669"/>
    <property type="project" value="UniProtKB-ARBA"/>
</dbReference>
<name>A0A1T4NPJ3_9FIRM</name>
<reference evidence="5" key="1">
    <citation type="submission" date="2017-02" db="EMBL/GenBank/DDBJ databases">
        <authorList>
            <person name="Varghese N."/>
            <person name="Submissions S."/>
        </authorList>
    </citation>
    <scope>NUCLEOTIDE SEQUENCE [LARGE SCALE GENOMIC DNA]</scope>
    <source>
        <strain evidence="5">ATCC 25662</strain>
    </source>
</reference>
<dbReference type="InterPro" id="IPR001910">
    <property type="entry name" value="Inosine/uridine_hydrolase_dom"/>
</dbReference>
<dbReference type="RefSeq" id="WP_078712114.1">
    <property type="nucleotide sequence ID" value="NZ_FUWY01000004.1"/>
</dbReference>
<evidence type="ECO:0000256" key="1">
    <source>
        <dbReference type="ARBA" id="ARBA00022801"/>
    </source>
</evidence>
<dbReference type="InterPro" id="IPR036452">
    <property type="entry name" value="Ribo_hydro-like"/>
</dbReference>
<keyword evidence="5" id="KW-1185">Reference proteome</keyword>
<feature type="domain" description="Inosine/uridine-preferring nucleoside hydrolase" evidence="3">
    <location>
        <begin position="6"/>
        <end position="297"/>
    </location>
</feature>
<dbReference type="Proteomes" id="UP000243297">
    <property type="component" value="Unassembled WGS sequence"/>
</dbReference>
<dbReference type="PROSITE" id="PS01247">
    <property type="entry name" value="IUNH"/>
    <property type="match status" value="1"/>
</dbReference>
<protein>
    <submittedName>
        <fullName evidence="4">Non-specific riboncleoside hydrolase</fullName>
    </submittedName>
</protein>
<evidence type="ECO:0000259" key="3">
    <source>
        <dbReference type="Pfam" id="PF01156"/>
    </source>
</evidence>
<dbReference type="GO" id="GO:0005829">
    <property type="term" value="C:cytosol"/>
    <property type="evidence" value="ECO:0007669"/>
    <property type="project" value="TreeGrafter"/>
</dbReference>
<dbReference type="AlphaFoldDB" id="A0A1T4NPJ3"/>